<protein>
    <submittedName>
        <fullName evidence="13">tRNA uridine-5-carboxymethylaminomethyl(34) synthesis GTPase MnmE</fullName>
    </submittedName>
</protein>
<proteinExistence type="inferred from homology"/>
<feature type="domain" description="TrmE-type G" evidence="12">
    <location>
        <begin position="231"/>
        <end position="394"/>
    </location>
</feature>
<keyword evidence="3 10" id="KW-0819">tRNA processing</keyword>
<dbReference type="Pfam" id="PF12631">
    <property type="entry name" value="MnmE_helical"/>
    <property type="match status" value="1"/>
</dbReference>
<dbReference type="SUPFAM" id="SSF52540">
    <property type="entry name" value="P-loop containing nucleoside triphosphate hydrolases"/>
    <property type="match status" value="1"/>
</dbReference>
<evidence type="ECO:0000256" key="3">
    <source>
        <dbReference type="ARBA" id="ARBA00022694"/>
    </source>
</evidence>
<dbReference type="InterPro" id="IPR004520">
    <property type="entry name" value="GTPase_MnmE"/>
</dbReference>
<dbReference type="InterPro" id="IPR005225">
    <property type="entry name" value="Small_GTP-bd"/>
</dbReference>
<dbReference type="AlphaFoldDB" id="A0A9D1RJV0"/>
<dbReference type="SMART" id="SM00382">
    <property type="entry name" value="AAA"/>
    <property type="match status" value="1"/>
</dbReference>
<dbReference type="CDD" id="cd04164">
    <property type="entry name" value="trmE"/>
    <property type="match status" value="1"/>
</dbReference>
<comment type="caution">
    <text evidence="13">The sequence shown here is derived from an EMBL/GenBank/DDBJ whole genome shotgun (WGS) entry which is preliminary data.</text>
</comment>
<dbReference type="PRINTS" id="PR00326">
    <property type="entry name" value="GTP1OBG"/>
</dbReference>
<sequence length="445" mass="49265">MEELNVRDKRKDTICAPATPHGESAIGMVRVSGSDAVTIVDEMFVTKEIKTGILRNAKAGTMKHGLLLDSNKNIIDEVICSVFLAPNSYTGENVVEISHHGSVYVQQQIIISLINKGVRVAANGEFSLRAFLNGKMDLSQAEAVADLIHARTAIAHDLAIKQLRGGYRNVLSDLRNRLVNLLSLLELELDFSEENVEFAKRSDLKHAMTSIRMMLTRLIDSFATGNAFKNGIPIAIIGKPNSGKSTLLNAILNEERSIVSSISGTTRDTVEEVIQLNGVEYRFIDTAGIRHAVDRLESEGIKRSYQAVERARIIIYVVDLTQTSSEEVQSELVLLDTQVPLEGKKILIVGNKIDMVRSTRVQKKRWDAMGAMQVSAKQKLGINEVVNRIVMLSDQDDVRGKIMVTNARHYDAMRRALAALLVAEESFDEGMSMDLIASDIREVLH</sequence>
<dbReference type="InterPro" id="IPR031168">
    <property type="entry name" value="G_TrmE"/>
</dbReference>
<dbReference type="InterPro" id="IPR018948">
    <property type="entry name" value="GTP-bd_TrmE_N"/>
</dbReference>
<keyword evidence="8" id="KW-0630">Potassium</keyword>
<name>A0A9D1RJV0_9BACT</name>
<dbReference type="GO" id="GO:0046872">
    <property type="term" value="F:metal ion binding"/>
    <property type="evidence" value="ECO:0007669"/>
    <property type="project" value="UniProtKB-KW"/>
</dbReference>
<evidence type="ECO:0000256" key="8">
    <source>
        <dbReference type="ARBA" id="ARBA00022958"/>
    </source>
</evidence>
<dbReference type="GO" id="GO:0002098">
    <property type="term" value="P:tRNA wobble uridine modification"/>
    <property type="evidence" value="ECO:0007669"/>
    <property type="project" value="TreeGrafter"/>
</dbReference>
<keyword evidence="6" id="KW-0378">Hydrolase</keyword>
<feature type="coiled-coil region" evidence="11">
    <location>
        <begin position="175"/>
        <end position="202"/>
    </location>
</feature>
<dbReference type="PANTHER" id="PTHR42714:SF2">
    <property type="entry name" value="TRNA MODIFICATION GTPASE GTPBP3, MITOCHONDRIAL"/>
    <property type="match status" value="1"/>
</dbReference>
<evidence type="ECO:0000256" key="10">
    <source>
        <dbReference type="RuleBase" id="RU003313"/>
    </source>
</evidence>
<reference evidence="13" key="2">
    <citation type="submission" date="2021-04" db="EMBL/GenBank/DDBJ databases">
        <authorList>
            <person name="Gilroy R."/>
        </authorList>
    </citation>
    <scope>NUCLEOTIDE SEQUENCE</scope>
    <source>
        <strain evidence="13">Gambia16-930</strain>
    </source>
</reference>
<evidence type="ECO:0000259" key="12">
    <source>
        <dbReference type="PROSITE" id="PS51709"/>
    </source>
</evidence>
<dbReference type="CDD" id="cd14858">
    <property type="entry name" value="TrmE_N"/>
    <property type="match status" value="1"/>
</dbReference>
<dbReference type="Pfam" id="PF01926">
    <property type="entry name" value="MMR_HSR1"/>
    <property type="match status" value="1"/>
</dbReference>
<evidence type="ECO:0000256" key="9">
    <source>
        <dbReference type="ARBA" id="ARBA00023134"/>
    </source>
</evidence>
<gene>
    <name evidence="13" type="primary">mnmE</name>
    <name evidence="13" type="ORF">IAC47_06605</name>
</gene>
<dbReference type="InterPro" id="IPR025867">
    <property type="entry name" value="MnmE_helical"/>
</dbReference>
<evidence type="ECO:0000256" key="5">
    <source>
        <dbReference type="ARBA" id="ARBA00022741"/>
    </source>
</evidence>
<keyword evidence="11" id="KW-0175">Coiled coil</keyword>
<dbReference type="EMBL" id="DXGG01000208">
    <property type="protein sequence ID" value="HIW87926.1"/>
    <property type="molecule type" value="Genomic_DNA"/>
</dbReference>
<dbReference type="Proteomes" id="UP000824267">
    <property type="component" value="Unassembled WGS sequence"/>
</dbReference>
<evidence type="ECO:0000313" key="13">
    <source>
        <dbReference type="EMBL" id="HIW87926.1"/>
    </source>
</evidence>
<evidence type="ECO:0000256" key="7">
    <source>
        <dbReference type="ARBA" id="ARBA00022842"/>
    </source>
</evidence>
<keyword evidence="2" id="KW-0963">Cytoplasm</keyword>
<dbReference type="GO" id="GO:0005525">
    <property type="term" value="F:GTP binding"/>
    <property type="evidence" value="ECO:0007669"/>
    <property type="project" value="UniProtKB-KW"/>
</dbReference>
<dbReference type="PANTHER" id="PTHR42714">
    <property type="entry name" value="TRNA MODIFICATION GTPASE GTPBP3"/>
    <property type="match status" value="1"/>
</dbReference>
<comment type="similarity">
    <text evidence="1 10">Belongs to the TRAFAC class TrmE-Era-EngA-EngB-Septin-like GTPase superfamily. TrmE GTPase family.</text>
</comment>
<evidence type="ECO:0000256" key="4">
    <source>
        <dbReference type="ARBA" id="ARBA00022723"/>
    </source>
</evidence>
<dbReference type="InterPro" id="IPR027368">
    <property type="entry name" value="MnmE_dom2"/>
</dbReference>
<dbReference type="InterPro" id="IPR027417">
    <property type="entry name" value="P-loop_NTPase"/>
</dbReference>
<dbReference type="InterPro" id="IPR027266">
    <property type="entry name" value="TrmE/GcvT-like"/>
</dbReference>
<dbReference type="NCBIfam" id="TIGR00231">
    <property type="entry name" value="small_GTP"/>
    <property type="match status" value="1"/>
</dbReference>
<dbReference type="PROSITE" id="PS51709">
    <property type="entry name" value="G_TRME"/>
    <property type="match status" value="1"/>
</dbReference>
<dbReference type="InterPro" id="IPR003593">
    <property type="entry name" value="AAA+_ATPase"/>
</dbReference>
<keyword evidence="9 10" id="KW-0342">GTP-binding</keyword>
<dbReference type="Gene3D" id="3.30.1360.120">
    <property type="entry name" value="Probable tRNA modification gtpase trme, domain 1"/>
    <property type="match status" value="1"/>
</dbReference>
<keyword evidence="5 10" id="KW-0547">Nucleotide-binding</keyword>
<evidence type="ECO:0000256" key="1">
    <source>
        <dbReference type="ARBA" id="ARBA00011043"/>
    </source>
</evidence>
<keyword evidence="7" id="KW-0460">Magnesium</keyword>
<dbReference type="NCBIfam" id="TIGR00450">
    <property type="entry name" value="mnmE_trmE_thdF"/>
    <property type="match status" value="1"/>
</dbReference>
<dbReference type="GO" id="GO:0030488">
    <property type="term" value="P:tRNA methylation"/>
    <property type="evidence" value="ECO:0007669"/>
    <property type="project" value="TreeGrafter"/>
</dbReference>
<feature type="non-terminal residue" evidence="13">
    <location>
        <position position="445"/>
    </location>
</feature>
<dbReference type="GO" id="GO:0003924">
    <property type="term" value="F:GTPase activity"/>
    <property type="evidence" value="ECO:0007669"/>
    <property type="project" value="InterPro"/>
</dbReference>
<dbReference type="Gene3D" id="3.40.50.300">
    <property type="entry name" value="P-loop containing nucleotide triphosphate hydrolases"/>
    <property type="match status" value="1"/>
</dbReference>
<dbReference type="Gene3D" id="1.20.120.430">
    <property type="entry name" value="tRNA modification GTPase MnmE domain 2"/>
    <property type="match status" value="1"/>
</dbReference>
<keyword evidence="4" id="KW-0479">Metal-binding</keyword>
<evidence type="ECO:0000256" key="11">
    <source>
        <dbReference type="SAM" id="Coils"/>
    </source>
</evidence>
<evidence type="ECO:0000256" key="2">
    <source>
        <dbReference type="ARBA" id="ARBA00022490"/>
    </source>
</evidence>
<dbReference type="Pfam" id="PF10396">
    <property type="entry name" value="TrmE_N"/>
    <property type="match status" value="1"/>
</dbReference>
<dbReference type="InterPro" id="IPR006073">
    <property type="entry name" value="GTP-bd"/>
</dbReference>
<evidence type="ECO:0000313" key="14">
    <source>
        <dbReference type="Proteomes" id="UP000824267"/>
    </source>
</evidence>
<evidence type="ECO:0000256" key="6">
    <source>
        <dbReference type="ARBA" id="ARBA00022801"/>
    </source>
</evidence>
<accession>A0A9D1RJV0</accession>
<reference evidence="13" key="1">
    <citation type="journal article" date="2021" name="PeerJ">
        <title>Extensive microbial diversity within the chicken gut microbiome revealed by metagenomics and culture.</title>
        <authorList>
            <person name="Gilroy R."/>
            <person name="Ravi A."/>
            <person name="Getino M."/>
            <person name="Pursley I."/>
            <person name="Horton D.L."/>
            <person name="Alikhan N.F."/>
            <person name="Baker D."/>
            <person name="Gharbi K."/>
            <person name="Hall N."/>
            <person name="Watson M."/>
            <person name="Adriaenssens E.M."/>
            <person name="Foster-Nyarko E."/>
            <person name="Jarju S."/>
            <person name="Secka A."/>
            <person name="Antonio M."/>
            <person name="Oren A."/>
            <person name="Chaudhuri R.R."/>
            <person name="La Ragione R."/>
            <person name="Hildebrand F."/>
            <person name="Pallen M.J."/>
        </authorList>
    </citation>
    <scope>NUCLEOTIDE SEQUENCE</scope>
    <source>
        <strain evidence="13">Gambia16-930</strain>
    </source>
</reference>
<dbReference type="GO" id="GO:0005829">
    <property type="term" value="C:cytosol"/>
    <property type="evidence" value="ECO:0007669"/>
    <property type="project" value="TreeGrafter"/>
</dbReference>
<organism evidence="13 14">
    <name type="scientific">Candidatus Onthomorpha intestinigallinarum</name>
    <dbReference type="NCBI Taxonomy" id="2840880"/>
    <lineage>
        <taxon>Bacteria</taxon>
        <taxon>Pseudomonadati</taxon>
        <taxon>Bacteroidota</taxon>
        <taxon>Bacteroidia</taxon>
        <taxon>Bacteroidales</taxon>
        <taxon>Candidatus Onthomorpha</taxon>
    </lineage>
</organism>
<dbReference type="FunFam" id="3.40.50.300:FF:001376">
    <property type="entry name" value="tRNA modification GTPase MnmE"/>
    <property type="match status" value="1"/>
</dbReference>
<dbReference type="HAMAP" id="MF_00379">
    <property type="entry name" value="GTPase_MnmE"/>
    <property type="match status" value="1"/>
</dbReference>